<dbReference type="EMBL" id="BMMZ01000005">
    <property type="protein sequence ID" value="GGL64466.1"/>
    <property type="molecule type" value="Genomic_DNA"/>
</dbReference>
<dbReference type="PANTHER" id="PTHR43649">
    <property type="entry name" value="ARABINOSE-BINDING PROTEIN-RELATED"/>
    <property type="match status" value="1"/>
</dbReference>
<dbReference type="InterPro" id="IPR006311">
    <property type="entry name" value="TAT_signal"/>
</dbReference>
<dbReference type="SUPFAM" id="SSF53850">
    <property type="entry name" value="Periplasmic binding protein-like II"/>
    <property type="match status" value="1"/>
</dbReference>
<accession>A0A917W3U2</accession>
<dbReference type="PROSITE" id="PS51318">
    <property type="entry name" value="TAT"/>
    <property type="match status" value="1"/>
</dbReference>
<dbReference type="CDD" id="cd14748">
    <property type="entry name" value="PBP2_UgpB"/>
    <property type="match status" value="1"/>
</dbReference>
<dbReference type="Gene3D" id="3.40.190.10">
    <property type="entry name" value="Periplasmic binding protein-like II"/>
    <property type="match status" value="1"/>
</dbReference>
<dbReference type="AlphaFoldDB" id="A0A917W3U2"/>
<dbReference type="RefSeq" id="WP_229669991.1">
    <property type="nucleotide sequence ID" value="NZ_BMMZ01000005.1"/>
</dbReference>
<dbReference type="PANTHER" id="PTHR43649:SF30">
    <property type="entry name" value="ABC TRANSPORTER SUBSTRATE-BINDING PROTEIN"/>
    <property type="match status" value="1"/>
</dbReference>
<proteinExistence type="predicted"/>
<dbReference type="Pfam" id="PF13416">
    <property type="entry name" value="SBP_bac_8"/>
    <property type="match status" value="1"/>
</dbReference>
<organism evidence="1 2">
    <name type="scientific">Microlunatus endophyticus</name>
    <dbReference type="NCBI Taxonomy" id="1716077"/>
    <lineage>
        <taxon>Bacteria</taxon>
        <taxon>Bacillati</taxon>
        <taxon>Actinomycetota</taxon>
        <taxon>Actinomycetes</taxon>
        <taxon>Propionibacteriales</taxon>
        <taxon>Propionibacteriaceae</taxon>
        <taxon>Microlunatus</taxon>
    </lineage>
</organism>
<gene>
    <name evidence="1" type="ORF">GCM10011575_23600</name>
</gene>
<dbReference type="InterPro" id="IPR050490">
    <property type="entry name" value="Bact_solute-bd_prot1"/>
</dbReference>
<reference evidence="1" key="1">
    <citation type="journal article" date="2014" name="Int. J. Syst. Evol. Microbiol.">
        <title>Complete genome sequence of Corynebacterium casei LMG S-19264T (=DSM 44701T), isolated from a smear-ripened cheese.</title>
        <authorList>
            <consortium name="US DOE Joint Genome Institute (JGI-PGF)"/>
            <person name="Walter F."/>
            <person name="Albersmeier A."/>
            <person name="Kalinowski J."/>
            <person name="Ruckert C."/>
        </authorList>
    </citation>
    <scope>NUCLEOTIDE SEQUENCE</scope>
    <source>
        <strain evidence="1">CGMCC 4.7306</strain>
    </source>
</reference>
<dbReference type="Proteomes" id="UP000613840">
    <property type="component" value="Unassembled WGS sequence"/>
</dbReference>
<reference evidence="1" key="2">
    <citation type="submission" date="2020-09" db="EMBL/GenBank/DDBJ databases">
        <authorList>
            <person name="Sun Q."/>
            <person name="Zhou Y."/>
        </authorList>
    </citation>
    <scope>NUCLEOTIDE SEQUENCE</scope>
    <source>
        <strain evidence="1">CGMCC 4.7306</strain>
    </source>
</reference>
<protein>
    <submittedName>
        <fullName evidence="1">ABC transporter substrate-binding protein</fullName>
    </submittedName>
</protein>
<comment type="caution">
    <text evidence="1">The sequence shown here is derived from an EMBL/GenBank/DDBJ whole genome shotgun (WGS) entry which is preliminary data.</text>
</comment>
<sequence length="457" mass="49098">MTFRPGVRGLDRRAFLGLTGAVGVGAAVTACGGPIVTKNGSGTSSTIKPPDFSGVKPASKITFWTDNPGSSQQVTQQIIDKFTAQTKIQVELVTAGSNYDQIAQKFQTARVGGGVPDLIVLSDVWWFRYYLQGSIIPLDTALTAAGIDPDDYVPTFFNDYRYGGHQWAVPWARSTPLFYYNKNHWRTAGLPDRAPMTWEEFSEWAPRLQSVTGRTGAQHAFEYTSSVNTPAWVDQSMLWGEGAALSAADSFKLTIDAPEVVSVFQRIQDNIRVHKWAIMAGSNEANDFSAGAASATWGSTGSSVGIQKTATFEIGVGFLPGGSKVRQPVCPTGGAGLGIAAQSSPAKQLAAAKFIAYLTNAENTVTFGEATGYLPVRTKVDTAALRKANPLVGTPLEQLARTRSQDWARVFIPGADTAMTQSITQICNSGADVHKTLTQLQETVQGLYTRQVEPKIS</sequence>
<dbReference type="PROSITE" id="PS51257">
    <property type="entry name" value="PROKAR_LIPOPROTEIN"/>
    <property type="match status" value="1"/>
</dbReference>
<keyword evidence="2" id="KW-1185">Reference proteome</keyword>
<evidence type="ECO:0000313" key="2">
    <source>
        <dbReference type="Proteomes" id="UP000613840"/>
    </source>
</evidence>
<name>A0A917W3U2_9ACTN</name>
<evidence type="ECO:0000313" key="1">
    <source>
        <dbReference type="EMBL" id="GGL64466.1"/>
    </source>
</evidence>
<dbReference type="InterPro" id="IPR006059">
    <property type="entry name" value="SBP"/>
</dbReference>